<dbReference type="KEGG" id="tmn:UCRPA7_7260"/>
<sequence>MKAYYFVLAGLAALAATSPVTPRQCAGCEPSAKGSTTTDAAATNNNTNSNGNSNDISLNVSGASSPGGSAGGNGTPTDGEGEVKGSCKACIDFCTGRGDAIDGICKAIVCGVDCILI</sequence>
<dbReference type="AlphaFoldDB" id="R8BD48"/>
<dbReference type="OrthoDB" id="5105260at2759"/>
<name>R8BD48_PHAM7</name>
<keyword evidence="2" id="KW-0732">Signal</keyword>
<evidence type="ECO:0000313" key="3">
    <source>
        <dbReference type="EMBL" id="EON97234.1"/>
    </source>
</evidence>
<dbReference type="Proteomes" id="UP000014074">
    <property type="component" value="Unassembled WGS sequence"/>
</dbReference>
<evidence type="ECO:0000256" key="2">
    <source>
        <dbReference type="SAM" id="SignalP"/>
    </source>
</evidence>
<dbReference type="HOGENOM" id="CLU_2086463_0_0_1"/>
<protein>
    <submittedName>
        <fullName evidence="3">Uncharacterized protein</fullName>
    </submittedName>
</protein>
<reference evidence="4" key="1">
    <citation type="journal article" date="2013" name="Genome Announc.">
        <title>Draft genome sequence of the ascomycete Phaeoacremonium aleophilum strain UCR-PA7, a causal agent of the esca disease complex in grapevines.</title>
        <authorList>
            <person name="Blanco-Ulate B."/>
            <person name="Rolshausen P."/>
            <person name="Cantu D."/>
        </authorList>
    </citation>
    <scope>NUCLEOTIDE SEQUENCE [LARGE SCALE GENOMIC DNA]</scope>
    <source>
        <strain evidence="4">UCR-PA7</strain>
    </source>
</reference>
<dbReference type="EMBL" id="KB933274">
    <property type="protein sequence ID" value="EON97234.1"/>
    <property type="molecule type" value="Genomic_DNA"/>
</dbReference>
<organism evidence="3 4">
    <name type="scientific">Phaeoacremonium minimum (strain UCR-PA7)</name>
    <name type="common">Esca disease fungus</name>
    <name type="synonym">Togninia minima</name>
    <dbReference type="NCBI Taxonomy" id="1286976"/>
    <lineage>
        <taxon>Eukaryota</taxon>
        <taxon>Fungi</taxon>
        <taxon>Dikarya</taxon>
        <taxon>Ascomycota</taxon>
        <taxon>Pezizomycotina</taxon>
        <taxon>Sordariomycetes</taxon>
        <taxon>Sordariomycetidae</taxon>
        <taxon>Togniniales</taxon>
        <taxon>Togniniaceae</taxon>
        <taxon>Phaeoacremonium</taxon>
    </lineage>
</organism>
<feature type="signal peptide" evidence="2">
    <location>
        <begin position="1"/>
        <end position="22"/>
    </location>
</feature>
<keyword evidence="4" id="KW-1185">Reference proteome</keyword>
<dbReference type="GeneID" id="19328002"/>
<evidence type="ECO:0000256" key="1">
    <source>
        <dbReference type="SAM" id="MobiDB-lite"/>
    </source>
</evidence>
<accession>R8BD48</accession>
<dbReference type="RefSeq" id="XP_007917985.1">
    <property type="nucleotide sequence ID" value="XM_007919794.1"/>
</dbReference>
<feature type="chain" id="PRO_5004462649" evidence="2">
    <location>
        <begin position="23"/>
        <end position="117"/>
    </location>
</feature>
<evidence type="ECO:0000313" key="4">
    <source>
        <dbReference type="Proteomes" id="UP000014074"/>
    </source>
</evidence>
<proteinExistence type="predicted"/>
<feature type="region of interest" description="Disordered" evidence="1">
    <location>
        <begin position="29"/>
        <end position="83"/>
    </location>
</feature>
<feature type="compositionally biased region" description="Low complexity" evidence="1">
    <location>
        <begin position="34"/>
        <end position="67"/>
    </location>
</feature>
<gene>
    <name evidence="3" type="ORF">UCRPA7_7260</name>
</gene>